<dbReference type="Gene3D" id="1.20.1560.10">
    <property type="entry name" value="ABC transporter type 1, transmembrane domain"/>
    <property type="match status" value="1"/>
</dbReference>
<accession>A0A168E5B3</accession>
<dbReference type="PROSITE" id="PS50929">
    <property type="entry name" value="ABC_TM1F"/>
    <property type="match status" value="1"/>
</dbReference>
<organism evidence="7 8">
    <name type="scientific">Cordyceps fumosorosea (strain ARSEF 2679)</name>
    <name type="common">Isaria fumosorosea</name>
    <dbReference type="NCBI Taxonomy" id="1081104"/>
    <lineage>
        <taxon>Eukaryota</taxon>
        <taxon>Fungi</taxon>
        <taxon>Dikarya</taxon>
        <taxon>Ascomycota</taxon>
        <taxon>Pezizomycotina</taxon>
        <taxon>Sordariomycetes</taxon>
        <taxon>Hypocreomycetidae</taxon>
        <taxon>Hypocreales</taxon>
        <taxon>Cordycipitaceae</taxon>
        <taxon>Cordyceps</taxon>
    </lineage>
</organism>
<evidence type="ECO:0000256" key="5">
    <source>
        <dbReference type="SAM" id="Phobius"/>
    </source>
</evidence>
<keyword evidence="8" id="KW-1185">Reference proteome</keyword>
<feature type="transmembrane region" description="Helical" evidence="5">
    <location>
        <begin position="147"/>
        <end position="165"/>
    </location>
</feature>
<sequence>MATSQAFGYLVADILTAFASLAIAFWASWKLTLVLLATLPPSLILLALTGRKIQPAITKQASHLDSASRVLAASVSGIDLVKLCNGYAYEVRKYTTHTRHAAKQYRIQTFQNCIQIGYTTFWAVAMFAVGFWYGLALVQQGIPPGNILTTFYAVLTTLQGVESLLPNWLVFQRGMSAGQVLLALQVEVAEATKEDADTVRPSYFVGAVDIKEVFRTL</sequence>
<feature type="transmembrane region" description="Helical" evidence="5">
    <location>
        <begin position="33"/>
        <end position="50"/>
    </location>
</feature>
<dbReference type="GO" id="GO:0015421">
    <property type="term" value="F:ABC-type oligopeptide transporter activity"/>
    <property type="evidence" value="ECO:0007669"/>
    <property type="project" value="TreeGrafter"/>
</dbReference>
<gene>
    <name evidence="7" type="ORF">ISF_00296</name>
</gene>
<proteinExistence type="predicted"/>
<keyword evidence="3 5" id="KW-1133">Transmembrane helix</keyword>
<dbReference type="InterPro" id="IPR039421">
    <property type="entry name" value="Type_1_exporter"/>
</dbReference>
<dbReference type="SUPFAM" id="SSF90123">
    <property type="entry name" value="ABC transporter transmembrane region"/>
    <property type="match status" value="1"/>
</dbReference>
<comment type="subcellular location">
    <subcellularLocation>
        <location evidence="1">Membrane</location>
        <topology evidence="1">Multi-pass membrane protein</topology>
    </subcellularLocation>
</comment>
<dbReference type="RefSeq" id="XP_018708353.1">
    <property type="nucleotide sequence ID" value="XM_018843903.1"/>
</dbReference>
<dbReference type="GO" id="GO:0090374">
    <property type="term" value="P:oligopeptide export from mitochondrion"/>
    <property type="evidence" value="ECO:0007669"/>
    <property type="project" value="TreeGrafter"/>
</dbReference>
<evidence type="ECO:0000313" key="8">
    <source>
        <dbReference type="Proteomes" id="UP000076744"/>
    </source>
</evidence>
<dbReference type="EMBL" id="AZHB01000001">
    <property type="protein sequence ID" value="OAA73395.1"/>
    <property type="molecule type" value="Genomic_DNA"/>
</dbReference>
<keyword evidence="2 5" id="KW-0812">Transmembrane</keyword>
<dbReference type="GO" id="GO:0005524">
    <property type="term" value="F:ATP binding"/>
    <property type="evidence" value="ECO:0007669"/>
    <property type="project" value="InterPro"/>
</dbReference>
<evidence type="ECO:0000256" key="2">
    <source>
        <dbReference type="ARBA" id="ARBA00022692"/>
    </source>
</evidence>
<reference evidence="7 8" key="1">
    <citation type="journal article" date="2016" name="Genome Biol. Evol.">
        <title>Divergent and convergent evolution of fungal pathogenicity.</title>
        <authorList>
            <person name="Shang Y."/>
            <person name="Xiao G."/>
            <person name="Zheng P."/>
            <person name="Cen K."/>
            <person name="Zhan S."/>
            <person name="Wang C."/>
        </authorList>
    </citation>
    <scope>NUCLEOTIDE SEQUENCE [LARGE SCALE GENOMIC DNA]</scope>
    <source>
        <strain evidence="7 8">ARSEF 2679</strain>
    </source>
</reference>
<dbReference type="Pfam" id="PF00664">
    <property type="entry name" value="ABC_membrane"/>
    <property type="match status" value="1"/>
</dbReference>
<dbReference type="Proteomes" id="UP000076744">
    <property type="component" value="Unassembled WGS sequence"/>
</dbReference>
<feature type="transmembrane region" description="Helical" evidence="5">
    <location>
        <begin position="7"/>
        <end position="27"/>
    </location>
</feature>
<protein>
    <submittedName>
        <fullName evidence="7">A-Factor sex pheromone exporter</fullName>
    </submittedName>
</protein>
<keyword evidence="4 5" id="KW-0472">Membrane</keyword>
<dbReference type="AlphaFoldDB" id="A0A168E5B3"/>
<dbReference type="OrthoDB" id="6500128at2759"/>
<feature type="transmembrane region" description="Helical" evidence="5">
    <location>
        <begin position="116"/>
        <end position="135"/>
    </location>
</feature>
<dbReference type="InterPro" id="IPR036640">
    <property type="entry name" value="ABC1_TM_sf"/>
</dbReference>
<name>A0A168E5B3_CORFA</name>
<dbReference type="InterPro" id="IPR011527">
    <property type="entry name" value="ABC1_TM_dom"/>
</dbReference>
<evidence type="ECO:0000256" key="3">
    <source>
        <dbReference type="ARBA" id="ARBA00022989"/>
    </source>
</evidence>
<comment type="caution">
    <text evidence="7">The sequence shown here is derived from an EMBL/GenBank/DDBJ whole genome shotgun (WGS) entry which is preliminary data.</text>
</comment>
<dbReference type="GeneID" id="30016588"/>
<evidence type="ECO:0000259" key="6">
    <source>
        <dbReference type="PROSITE" id="PS50929"/>
    </source>
</evidence>
<dbReference type="GO" id="GO:0005743">
    <property type="term" value="C:mitochondrial inner membrane"/>
    <property type="evidence" value="ECO:0007669"/>
    <property type="project" value="TreeGrafter"/>
</dbReference>
<evidence type="ECO:0000256" key="4">
    <source>
        <dbReference type="ARBA" id="ARBA00023136"/>
    </source>
</evidence>
<feature type="domain" description="ABC transmembrane type-1" evidence="6">
    <location>
        <begin position="1"/>
        <end position="173"/>
    </location>
</feature>
<dbReference type="STRING" id="1081104.A0A168E5B3"/>
<dbReference type="PANTHER" id="PTHR43394">
    <property type="entry name" value="ATP-DEPENDENT PERMEASE MDL1, MITOCHONDRIAL"/>
    <property type="match status" value="1"/>
</dbReference>
<dbReference type="PANTHER" id="PTHR43394:SF15">
    <property type="entry name" value="ALPHA-FACTOR-TRANSPORTING ATPASE"/>
    <property type="match status" value="1"/>
</dbReference>
<evidence type="ECO:0000313" key="7">
    <source>
        <dbReference type="EMBL" id="OAA73395.1"/>
    </source>
</evidence>
<evidence type="ECO:0000256" key="1">
    <source>
        <dbReference type="ARBA" id="ARBA00004141"/>
    </source>
</evidence>